<keyword evidence="2" id="KW-0963">Cytoplasm</keyword>
<dbReference type="FunFam" id="3.80.10.10:FF:000049">
    <property type="entry name" value="Dynein light chain 1"/>
    <property type="match status" value="1"/>
</dbReference>
<reference evidence="12 13" key="1">
    <citation type="submission" date="2018-11" db="EMBL/GenBank/DDBJ databases">
        <authorList>
            <consortium name="Pathogen Informatics"/>
        </authorList>
    </citation>
    <scope>NUCLEOTIDE SEQUENCE [LARGE SCALE GENOMIC DNA]</scope>
</reference>
<dbReference type="InterPro" id="IPR025875">
    <property type="entry name" value="Leu-rich_rpt_4"/>
</dbReference>
<dbReference type="Pfam" id="PF12799">
    <property type="entry name" value="LRR_4"/>
    <property type="match status" value="2"/>
</dbReference>
<dbReference type="Gene3D" id="3.80.10.10">
    <property type="entry name" value="Ribonuclease Inhibitor"/>
    <property type="match status" value="1"/>
</dbReference>
<evidence type="ECO:0000256" key="9">
    <source>
        <dbReference type="ARBA" id="ARBA00023273"/>
    </source>
</evidence>
<dbReference type="OrthoDB" id="266138at2759"/>
<dbReference type="SMART" id="SM00365">
    <property type="entry name" value="LRR_SD22"/>
    <property type="match status" value="4"/>
</dbReference>
<evidence type="ECO:0000256" key="3">
    <source>
        <dbReference type="ARBA" id="ARBA00022614"/>
    </source>
</evidence>
<evidence type="ECO:0000256" key="5">
    <source>
        <dbReference type="ARBA" id="ARBA00022737"/>
    </source>
</evidence>
<dbReference type="PROSITE" id="PS51450">
    <property type="entry name" value="LRR"/>
    <property type="match status" value="3"/>
</dbReference>
<organism evidence="12 13">
    <name type="scientific">Dibothriocephalus latus</name>
    <name type="common">Fish tapeworm</name>
    <name type="synonym">Diphyllobothrium latum</name>
    <dbReference type="NCBI Taxonomy" id="60516"/>
    <lineage>
        <taxon>Eukaryota</taxon>
        <taxon>Metazoa</taxon>
        <taxon>Spiralia</taxon>
        <taxon>Lophotrochozoa</taxon>
        <taxon>Platyhelminthes</taxon>
        <taxon>Cestoda</taxon>
        <taxon>Eucestoda</taxon>
        <taxon>Diphyllobothriidea</taxon>
        <taxon>Diphyllobothriidae</taxon>
        <taxon>Dibothriocephalus</taxon>
    </lineage>
</organism>
<sequence>MQTSKKSRVVTSQPEPWVFELTKVTFGADPDEDGVNAKATTIKEAIAKWEEKHGQKASEATEVKLYAQYPPIEKMDAGLSALSNCEKLSLSTNCIEKISNLNALKKLRILSLARNNIKQLSGIEVLGETLEELWISYNNIEKLKGINALKKLTVLYMANNKVKDWGEFLKLNELPVLADLVFTGNPLSEHNAETFRDEACRKLPKVKKLDGIPFVREEDEEG</sequence>
<keyword evidence="5" id="KW-0677">Repeat</keyword>
<evidence type="ECO:0000256" key="11">
    <source>
        <dbReference type="ARBA" id="ARBA00049760"/>
    </source>
</evidence>
<dbReference type="InterPro" id="IPR001611">
    <property type="entry name" value="Leu-rich_rpt"/>
</dbReference>
<keyword evidence="3" id="KW-0433">Leucine-rich repeat</keyword>
<evidence type="ECO:0000256" key="6">
    <source>
        <dbReference type="ARBA" id="ARBA00023017"/>
    </source>
</evidence>
<evidence type="ECO:0000256" key="8">
    <source>
        <dbReference type="ARBA" id="ARBA00023212"/>
    </source>
</evidence>
<name>A0A3P6TWS6_DIBLA</name>
<keyword evidence="7" id="KW-0505">Motor protein</keyword>
<keyword evidence="13" id="KW-1185">Reference proteome</keyword>
<dbReference type="GO" id="GO:0043014">
    <property type="term" value="F:alpha-tubulin binding"/>
    <property type="evidence" value="ECO:0007669"/>
    <property type="project" value="TreeGrafter"/>
</dbReference>
<evidence type="ECO:0000256" key="2">
    <source>
        <dbReference type="ARBA" id="ARBA00022490"/>
    </source>
</evidence>
<dbReference type="GO" id="GO:0036158">
    <property type="term" value="P:outer dynein arm assembly"/>
    <property type="evidence" value="ECO:0007669"/>
    <property type="project" value="TreeGrafter"/>
</dbReference>
<keyword evidence="9" id="KW-0966">Cell projection</keyword>
<keyword evidence="6" id="KW-0243">Dynein</keyword>
<proteinExistence type="inferred from homology"/>
<evidence type="ECO:0000256" key="10">
    <source>
        <dbReference type="ARBA" id="ARBA00049659"/>
    </source>
</evidence>
<keyword evidence="8" id="KW-0206">Cytoskeleton</keyword>
<comment type="similarity">
    <text evidence="10">Belongs to the dynein light chain LC1-type family.</text>
</comment>
<dbReference type="GO" id="GO:0030286">
    <property type="term" value="C:dynein complex"/>
    <property type="evidence" value="ECO:0007669"/>
    <property type="project" value="UniProtKB-KW"/>
</dbReference>
<dbReference type="GO" id="GO:0005930">
    <property type="term" value="C:axoneme"/>
    <property type="evidence" value="ECO:0007669"/>
    <property type="project" value="UniProtKB-SubCell"/>
</dbReference>
<dbReference type="AlphaFoldDB" id="A0A3P6TWS6"/>
<dbReference type="EMBL" id="UYRU01044806">
    <property type="protein sequence ID" value="VDK87789.1"/>
    <property type="molecule type" value="Genomic_DNA"/>
</dbReference>
<dbReference type="Proteomes" id="UP000281553">
    <property type="component" value="Unassembled WGS sequence"/>
</dbReference>
<evidence type="ECO:0000256" key="7">
    <source>
        <dbReference type="ARBA" id="ARBA00023175"/>
    </source>
</evidence>
<protein>
    <recommendedName>
        <fullName evidence="11">Dynein axonemal light chain 1</fullName>
    </recommendedName>
</protein>
<dbReference type="GO" id="GO:0005874">
    <property type="term" value="C:microtubule"/>
    <property type="evidence" value="ECO:0007669"/>
    <property type="project" value="UniProtKB-KW"/>
</dbReference>
<gene>
    <name evidence="12" type="ORF">DILT_LOCUS4083</name>
</gene>
<dbReference type="PANTHER" id="PTHR15454">
    <property type="entry name" value="NISCHARIN RELATED"/>
    <property type="match status" value="1"/>
</dbReference>
<comment type="subcellular location">
    <subcellularLocation>
        <location evidence="1">Cytoplasm</location>
        <location evidence="1">Cytoskeleton</location>
        <location evidence="1">Cilium axoneme</location>
    </subcellularLocation>
</comment>
<keyword evidence="4" id="KW-0493">Microtubule</keyword>
<evidence type="ECO:0000313" key="12">
    <source>
        <dbReference type="EMBL" id="VDK87789.1"/>
    </source>
</evidence>
<dbReference type="SUPFAM" id="SSF52058">
    <property type="entry name" value="L domain-like"/>
    <property type="match status" value="1"/>
</dbReference>
<evidence type="ECO:0000256" key="4">
    <source>
        <dbReference type="ARBA" id="ARBA00022701"/>
    </source>
</evidence>
<evidence type="ECO:0000313" key="13">
    <source>
        <dbReference type="Proteomes" id="UP000281553"/>
    </source>
</evidence>
<evidence type="ECO:0000256" key="1">
    <source>
        <dbReference type="ARBA" id="ARBA00004430"/>
    </source>
</evidence>
<dbReference type="InterPro" id="IPR032675">
    <property type="entry name" value="LRR_dom_sf"/>
</dbReference>
<dbReference type="PANTHER" id="PTHR15454:SF73">
    <property type="entry name" value="DYNEIN AXONEMAL LIGHT CHAIN 1"/>
    <property type="match status" value="1"/>
</dbReference>
<accession>A0A3P6TWS6</accession>
<dbReference type="GO" id="GO:0045504">
    <property type="term" value="F:dynein heavy chain binding"/>
    <property type="evidence" value="ECO:0007669"/>
    <property type="project" value="TreeGrafter"/>
</dbReference>